<name>U4LGA4_PYROM</name>
<sequence>MSYEYLSDSNRAFQVTDHDDLEMDVNSQGDRKVSIVSSTSIDTQGSPEPLWSPRTQFSPRASSEFPDTIGDRVPPIHKTARNDALLDDLYFFAFPSSSSNNRNDYEDEYNDLDPLCDVKPSNISANITDEETLIDLGLGLELCTSCHSPLIQKVCPNREFIVGCADAARAKIRQMIGSRSFGEVDEEMTGVNRVAHKRGRQFSTAEGDSVHLGKRTITEQDRMEQQRAEREVDSDDDTVMS</sequence>
<reference evidence="2 3" key="1">
    <citation type="journal article" date="2013" name="PLoS Genet.">
        <title>The genome and development-dependent transcriptomes of Pyronema confluens: a window into fungal evolution.</title>
        <authorList>
            <person name="Traeger S."/>
            <person name="Altegoer F."/>
            <person name="Freitag M."/>
            <person name="Gabaldon T."/>
            <person name="Kempken F."/>
            <person name="Kumar A."/>
            <person name="Marcet-Houben M."/>
            <person name="Poggeler S."/>
            <person name="Stajich J.E."/>
            <person name="Nowrousian M."/>
        </authorList>
    </citation>
    <scope>NUCLEOTIDE SEQUENCE [LARGE SCALE GENOMIC DNA]</scope>
    <source>
        <strain evidence="3">CBS 100304</strain>
        <tissue evidence="2">Vegetative mycelium</tissue>
    </source>
</reference>
<dbReference type="EMBL" id="HF935554">
    <property type="protein sequence ID" value="CCX10649.1"/>
    <property type="molecule type" value="Genomic_DNA"/>
</dbReference>
<feature type="region of interest" description="Disordered" evidence="1">
    <location>
        <begin position="203"/>
        <end position="241"/>
    </location>
</feature>
<dbReference type="AlphaFoldDB" id="U4LGA4"/>
<protein>
    <submittedName>
        <fullName evidence="2">Uncharacterized protein</fullName>
    </submittedName>
</protein>
<feature type="compositionally biased region" description="Basic and acidic residues" evidence="1">
    <location>
        <begin position="208"/>
        <end position="231"/>
    </location>
</feature>
<evidence type="ECO:0000256" key="1">
    <source>
        <dbReference type="SAM" id="MobiDB-lite"/>
    </source>
</evidence>
<keyword evidence="3" id="KW-1185">Reference proteome</keyword>
<feature type="compositionally biased region" description="Acidic residues" evidence="1">
    <location>
        <begin position="232"/>
        <end position="241"/>
    </location>
</feature>
<proteinExistence type="predicted"/>
<gene>
    <name evidence="2" type="ORF">PCON_10243</name>
</gene>
<feature type="region of interest" description="Disordered" evidence="1">
    <location>
        <begin position="38"/>
        <end position="74"/>
    </location>
</feature>
<dbReference type="Proteomes" id="UP000018144">
    <property type="component" value="Unassembled WGS sequence"/>
</dbReference>
<evidence type="ECO:0000313" key="2">
    <source>
        <dbReference type="EMBL" id="CCX10649.1"/>
    </source>
</evidence>
<organism evidence="2 3">
    <name type="scientific">Pyronema omphalodes (strain CBS 100304)</name>
    <name type="common">Pyronema confluens</name>
    <dbReference type="NCBI Taxonomy" id="1076935"/>
    <lineage>
        <taxon>Eukaryota</taxon>
        <taxon>Fungi</taxon>
        <taxon>Dikarya</taxon>
        <taxon>Ascomycota</taxon>
        <taxon>Pezizomycotina</taxon>
        <taxon>Pezizomycetes</taxon>
        <taxon>Pezizales</taxon>
        <taxon>Pyronemataceae</taxon>
        <taxon>Pyronema</taxon>
    </lineage>
</organism>
<accession>U4LGA4</accession>
<evidence type="ECO:0000313" key="3">
    <source>
        <dbReference type="Proteomes" id="UP000018144"/>
    </source>
</evidence>